<sequence>MKRACTEEAQAPRQSSSDRSFFQGHYCTTIKKTLDPQQELAAKPKSPHPPKVISQSGNSKADLQSIGLTLTRTTKSCNESSLHLRQNPVDVDFFATMSMNAVPAVWLVALTLIFFVVFLGWINRLMDFGWTEAAAK</sequence>
<name>A0A9P4PRE0_9PLEO</name>
<accession>A0A9P4PRE0</accession>
<evidence type="ECO:0000256" key="1">
    <source>
        <dbReference type="SAM" id="MobiDB-lite"/>
    </source>
</evidence>
<dbReference type="Proteomes" id="UP000799764">
    <property type="component" value="Unassembled WGS sequence"/>
</dbReference>
<keyword evidence="2" id="KW-1133">Transmembrane helix</keyword>
<keyword evidence="4" id="KW-1185">Reference proteome</keyword>
<evidence type="ECO:0000256" key="2">
    <source>
        <dbReference type="SAM" id="Phobius"/>
    </source>
</evidence>
<evidence type="ECO:0000313" key="4">
    <source>
        <dbReference type="Proteomes" id="UP000799764"/>
    </source>
</evidence>
<feature type="region of interest" description="Disordered" evidence="1">
    <location>
        <begin position="1"/>
        <end position="22"/>
    </location>
</feature>
<comment type="caution">
    <text evidence="3">The sequence shown here is derived from an EMBL/GenBank/DDBJ whole genome shotgun (WGS) entry which is preliminary data.</text>
</comment>
<reference evidence="3" key="1">
    <citation type="journal article" date="2020" name="Stud. Mycol.">
        <title>101 Dothideomycetes genomes: a test case for predicting lifestyles and emergence of pathogens.</title>
        <authorList>
            <person name="Haridas S."/>
            <person name="Albert R."/>
            <person name="Binder M."/>
            <person name="Bloem J."/>
            <person name="Labutti K."/>
            <person name="Salamov A."/>
            <person name="Andreopoulos B."/>
            <person name="Baker S."/>
            <person name="Barry K."/>
            <person name="Bills G."/>
            <person name="Bluhm B."/>
            <person name="Cannon C."/>
            <person name="Castanera R."/>
            <person name="Culley D."/>
            <person name="Daum C."/>
            <person name="Ezra D."/>
            <person name="Gonzalez J."/>
            <person name="Henrissat B."/>
            <person name="Kuo A."/>
            <person name="Liang C."/>
            <person name="Lipzen A."/>
            <person name="Lutzoni F."/>
            <person name="Magnuson J."/>
            <person name="Mondo S."/>
            <person name="Nolan M."/>
            <person name="Ohm R."/>
            <person name="Pangilinan J."/>
            <person name="Park H.-J."/>
            <person name="Ramirez L."/>
            <person name="Alfaro M."/>
            <person name="Sun H."/>
            <person name="Tritt A."/>
            <person name="Yoshinaga Y."/>
            <person name="Zwiers L.-H."/>
            <person name="Turgeon B."/>
            <person name="Goodwin S."/>
            <person name="Spatafora J."/>
            <person name="Crous P."/>
            <person name="Grigoriev I."/>
        </authorList>
    </citation>
    <scope>NUCLEOTIDE SEQUENCE</scope>
    <source>
        <strain evidence="3">CBS 690.94</strain>
    </source>
</reference>
<feature type="transmembrane region" description="Helical" evidence="2">
    <location>
        <begin position="104"/>
        <end position="122"/>
    </location>
</feature>
<gene>
    <name evidence="3" type="ORF">P171DRAFT_482061</name>
</gene>
<protein>
    <submittedName>
        <fullName evidence="3">Uncharacterized protein</fullName>
    </submittedName>
</protein>
<dbReference type="EMBL" id="MU001495">
    <property type="protein sequence ID" value="KAF2449026.1"/>
    <property type="molecule type" value="Genomic_DNA"/>
</dbReference>
<feature type="region of interest" description="Disordered" evidence="1">
    <location>
        <begin position="37"/>
        <end position="60"/>
    </location>
</feature>
<proteinExistence type="predicted"/>
<organism evidence="3 4">
    <name type="scientific">Karstenula rhodostoma CBS 690.94</name>
    <dbReference type="NCBI Taxonomy" id="1392251"/>
    <lineage>
        <taxon>Eukaryota</taxon>
        <taxon>Fungi</taxon>
        <taxon>Dikarya</taxon>
        <taxon>Ascomycota</taxon>
        <taxon>Pezizomycotina</taxon>
        <taxon>Dothideomycetes</taxon>
        <taxon>Pleosporomycetidae</taxon>
        <taxon>Pleosporales</taxon>
        <taxon>Massarineae</taxon>
        <taxon>Didymosphaeriaceae</taxon>
        <taxon>Karstenula</taxon>
    </lineage>
</organism>
<keyword evidence="2" id="KW-0812">Transmembrane</keyword>
<keyword evidence="2" id="KW-0472">Membrane</keyword>
<dbReference type="AlphaFoldDB" id="A0A9P4PRE0"/>
<evidence type="ECO:0000313" key="3">
    <source>
        <dbReference type="EMBL" id="KAF2449026.1"/>
    </source>
</evidence>